<dbReference type="Proteomes" id="UP000091926">
    <property type="component" value="Chromosome"/>
</dbReference>
<proteinExistence type="predicted"/>
<keyword evidence="4" id="KW-1185">Reference proteome</keyword>
<evidence type="ECO:0000256" key="1">
    <source>
        <dbReference type="SAM" id="MobiDB-lite"/>
    </source>
</evidence>
<dbReference type="KEGG" id="bfz:BAU07_06245"/>
<dbReference type="AlphaFoldDB" id="A0A193GAA6"/>
<feature type="transmembrane region" description="Helical" evidence="2">
    <location>
        <begin position="179"/>
        <end position="200"/>
    </location>
</feature>
<evidence type="ECO:0000313" key="3">
    <source>
        <dbReference type="EMBL" id="ANN76765.1"/>
    </source>
</evidence>
<dbReference type="OrthoDB" id="8687084at2"/>
<dbReference type="STRING" id="463014.BAU07_06245"/>
<feature type="transmembrane region" description="Helical" evidence="2">
    <location>
        <begin position="269"/>
        <end position="294"/>
    </location>
</feature>
<feature type="region of interest" description="Disordered" evidence="1">
    <location>
        <begin position="13"/>
        <end position="61"/>
    </location>
</feature>
<evidence type="ECO:0000256" key="2">
    <source>
        <dbReference type="SAM" id="Phobius"/>
    </source>
</evidence>
<keyword evidence="2" id="KW-0812">Transmembrane</keyword>
<reference evidence="3 4" key="1">
    <citation type="submission" date="2016-06" db="EMBL/GenBank/DDBJ databases">
        <title>Complete genome sequences of Bordetella bronchialis and Bordetella flabilis.</title>
        <authorList>
            <person name="LiPuma J.J."/>
            <person name="Spilker T."/>
        </authorList>
    </citation>
    <scope>NUCLEOTIDE SEQUENCE [LARGE SCALE GENOMIC DNA]</scope>
    <source>
        <strain evidence="3 4">AU10664</strain>
    </source>
</reference>
<keyword evidence="2" id="KW-1133">Transmembrane helix</keyword>
<protein>
    <submittedName>
        <fullName evidence="3">Uncharacterized protein</fullName>
    </submittedName>
</protein>
<name>A0A193GAA6_9BORD</name>
<organism evidence="3 4">
    <name type="scientific">Bordetella flabilis</name>
    <dbReference type="NCBI Taxonomy" id="463014"/>
    <lineage>
        <taxon>Bacteria</taxon>
        <taxon>Pseudomonadati</taxon>
        <taxon>Pseudomonadota</taxon>
        <taxon>Betaproteobacteria</taxon>
        <taxon>Burkholderiales</taxon>
        <taxon>Alcaligenaceae</taxon>
        <taxon>Bordetella</taxon>
    </lineage>
</organism>
<evidence type="ECO:0000313" key="4">
    <source>
        <dbReference type="Proteomes" id="UP000091926"/>
    </source>
</evidence>
<dbReference type="EMBL" id="CP016172">
    <property type="protein sequence ID" value="ANN76765.1"/>
    <property type="molecule type" value="Genomic_DNA"/>
</dbReference>
<gene>
    <name evidence="3" type="ORF">BAU07_06245</name>
</gene>
<feature type="compositionally biased region" description="Polar residues" evidence="1">
    <location>
        <begin position="32"/>
        <end position="45"/>
    </location>
</feature>
<dbReference type="RefSeq" id="WP_066655045.1">
    <property type="nucleotide sequence ID" value="NZ_CBCSCL010000017.1"/>
</dbReference>
<feature type="transmembrane region" description="Helical" evidence="2">
    <location>
        <begin position="153"/>
        <end position="173"/>
    </location>
</feature>
<sequence>MTQNIYVGGATHGRSAVLPQGNAGSATERPASASSGTGSIPQSPASAVAYGAPANTGDGRDRVCDKNGAPVLDAPLMVMDIGSLVGRMQAMLERANEARFSSKTSEMYTNTKLRVDSYVAVQREKIADFKARCDELQKRSEVSGFFGWLGKHLGPVLSGLGVVAAGILTFATAGATAGLLAVAVIGFAGSVLSSAGVHLAKSFCGLVTKVLCALDMPKTAAEKWGNLIGGGLMVASLTFLLDPSAVGKLWCGGAELLGADKSTAEKIELAGTVVGMVGTVAISIVATAGVGAVGTVGLHASELVNAARYVSIGSSLVSGVLGVTQAASSMDLAFARYDVDMADSAQKLIQKVLNMARDELAQVQDDIKRGLEDITNNFKQSVDLLGSYIGFLTEQASIPIAA</sequence>
<accession>A0A193GAA6</accession>
<keyword evidence="2" id="KW-0472">Membrane</keyword>